<dbReference type="Pfam" id="PF04542">
    <property type="entry name" value="Sigma70_r2"/>
    <property type="match status" value="1"/>
</dbReference>
<dbReference type="SUPFAM" id="SSF88946">
    <property type="entry name" value="Sigma2 domain of RNA polymerase sigma factors"/>
    <property type="match status" value="1"/>
</dbReference>
<comment type="similarity">
    <text evidence="1">Belongs to the sigma-70 factor family. ECF subfamily.</text>
</comment>
<evidence type="ECO:0000256" key="1">
    <source>
        <dbReference type="ARBA" id="ARBA00010641"/>
    </source>
</evidence>
<dbReference type="NCBIfam" id="TIGR02937">
    <property type="entry name" value="sigma70-ECF"/>
    <property type="match status" value="1"/>
</dbReference>
<evidence type="ECO:0000256" key="2">
    <source>
        <dbReference type="ARBA" id="ARBA00023015"/>
    </source>
</evidence>
<dbReference type="InterPro" id="IPR013249">
    <property type="entry name" value="RNA_pol_sigma70_r4_t2"/>
</dbReference>
<feature type="region of interest" description="Disordered" evidence="5">
    <location>
        <begin position="1"/>
        <end position="30"/>
    </location>
</feature>
<dbReference type="PANTHER" id="PTHR43133">
    <property type="entry name" value="RNA POLYMERASE ECF-TYPE SIGMA FACTO"/>
    <property type="match status" value="1"/>
</dbReference>
<keyword evidence="2" id="KW-0805">Transcription regulation</keyword>
<name>A0AAU8J053_9ACTN</name>
<evidence type="ECO:0000256" key="5">
    <source>
        <dbReference type="SAM" id="MobiDB-lite"/>
    </source>
</evidence>
<dbReference type="EMBL" id="CP159534">
    <property type="protein sequence ID" value="XCJ73440.1"/>
    <property type="molecule type" value="Genomic_DNA"/>
</dbReference>
<dbReference type="PANTHER" id="PTHR43133:SF66">
    <property type="entry name" value="ECF RNA POLYMERASE SIGMA FACTOR SIGK"/>
    <property type="match status" value="1"/>
</dbReference>
<dbReference type="Gene3D" id="1.10.1740.10">
    <property type="match status" value="1"/>
</dbReference>
<evidence type="ECO:0000256" key="4">
    <source>
        <dbReference type="ARBA" id="ARBA00023163"/>
    </source>
</evidence>
<feature type="domain" description="RNA polymerase sigma-70 region 2" evidence="6">
    <location>
        <begin position="61"/>
        <end position="127"/>
    </location>
</feature>
<accession>A0AAU8J053</accession>
<dbReference type="GO" id="GO:0003677">
    <property type="term" value="F:DNA binding"/>
    <property type="evidence" value="ECO:0007669"/>
    <property type="project" value="InterPro"/>
</dbReference>
<evidence type="ECO:0000259" key="7">
    <source>
        <dbReference type="Pfam" id="PF08281"/>
    </source>
</evidence>
<dbReference type="InterPro" id="IPR013325">
    <property type="entry name" value="RNA_pol_sigma_r2"/>
</dbReference>
<protein>
    <submittedName>
        <fullName evidence="8">RNA polymerase sigma factor</fullName>
    </submittedName>
</protein>
<dbReference type="GO" id="GO:0016987">
    <property type="term" value="F:sigma factor activity"/>
    <property type="evidence" value="ECO:0007669"/>
    <property type="project" value="UniProtKB-KW"/>
</dbReference>
<dbReference type="InterPro" id="IPR007627">
    <property type="entry name" value="RNA_pol_sigma70_r2"/>
</dbReference>
<dbReference type="GO" id="GO:0006352">
    <property type="term" value="P:DNA-templated transcription initiation"/>
    <property type="evidence" value="ECO:0007669"/>
    <property type="project" value="InterPro"/>
</dbReference>
<evidence type="ECO:0000259" key="6">
    <source>
        <dbReference type="Pfam" id="PF04542"/>
    </source>
</evidence>
<dbReference type="SUPFAM" id="SSF88659">
    <property type="entry name" value="Sigma3 and sigma4 domains of RNA polymerase sigma factors"/>
    <property type="match status" value="1"/>
</dbReference>
<dbReference type="InterPro" id="IPR039425">
    <property type="entry name" value="RNA_pol_sigma-70-like"/>
</dbReference>
<keyword evidence="4" id="KW-0804">Transcription</keyword>
<dbReference type="InterPro" id="IPR013324">
    <property type="entry name" value="RNA_pol_sigma_r3/r4-like"/>
</dbReference>
<organism evidence="8">
    <name type="scientific">Streptomyces tabacisoli</name>
    <dbReference type="NCBI Taxonomy" id="3156398"/>
    <lineage>
        <taxon>Bacteria</taxon>
        <taxon>Bacillati</taxon>
        <taxon>Actinomycetota</taxon>
        <taxon>Actinomycetes</taxon>
        <taxon>Kitasatosporales</taxon>
        <taxon>Streptomycetaceae</taxon>
        <taxon>Streptomyces</taxon>
    </lineage>
</organism>
<dbReference type="RefSeq" id="WP_353944922.1">
    <property type="nucleotide sequence ID" value="NZ_CP159534.1"/>
</dbReference>
<dbReference type="Gene3D" id="1.10.10.10">
    <property type="entry name" value="Winged helix-like DNA-binding domain superfamily/Winged helix DNA-binding domain"/>
    <property type="match status" value="1"/>
</dbReference>
<keyword evidence="3" id="KW-0731">Sigma factor</keyword>
<evidence type="ECO:0000313" key="8">
    <source>
        <dbReference type="EMBL" id="XCJ73440.1"/>
    </source>
</evidence>
<sequence>MSLSYSGTAVTRSGGAVARSERPPSTRQGAAKAIREAECCLLHDAVQQAQKGDERAFRTVYQTLHPRLLAYARALVGATEAEDVLSDSWLQIARDLHKFRGDGAGFHGWCSRIVRNRALDHVRWHKRRPEALDDLSTVQERPAPDDTPTQALDTLGTERALALVAQLPRQQAEAVVLLAVVGLDAKRAADILGKRVGAVRTAAHRGIRKLSGLVTETAHT</sequence>
<gene>
    <name evidence="8" type="ORF">ABII15_27310</name>
</gene>
<dbReference type="AlphaFoldDB" id="A0AAU8J053"/>
<reference evidence="8" key="1">
    <citation type="submission" date="2024-06" db="EMBL/GenBank/DDBJ databases">
        <title>Streptomyces sp. strain HUAS MG91 genome sequences.</title>
        <authorList>
            <person name="Mo P."/>
        </authorList>
    </citation>
    <scope>NUCLEOTIDE SEQUENCE</scope>
    <source>
        <strain evidence="8">HUAS MG91</strain>
    </source>
</reference>
<proteinExistence type="inferred from homology"/>
<dbReference type="KEGG" id="stac:ABII15_27310"/>
<feature type="compositionally biased region" description="Polar residues" evidence="5">
    <location>
        <begin position="1"/>
        <end position="11"/>
    </location>
</feature>
<feature type="domain" description="RNA polymerase sigma factor 70 region 4 type 2" evidence="7">
    <location>
        <begin position="159"/>
        <end position="210"/>
    </location>
</feature>
<evidence type="ECO:0000256" key="3">
    <source>
        <dbReference type="ARBA" id="ARBA00023082"/>
    </source>
</evidence>
<dbReference type="Pfam" id="PF08281">
    <property type="entry name" value="Sigma70_r4_2"/>
    <property type="match status" value="1"/>
</dbReference>
<dbReference type="InterPro" id="IPR036388">
    <property type="entry name" value="WH-like_DNA-bd_sf"/>
</dbReference>
<dbReference type="InterPro" id="IPR014284">
    <property type="entry name" value="RNA_pol_sigma-70_dom"/>
</dbReference>